<accession>A0A8K0PCE5</accession>
<keyword evidence="3" id="KW-1185">Reference proteome</keyword>
<dbReference type="AlphaFoldDB" id="A0A8K0PCE5"/>
<evidence type="ECO:0000256" key="1">
    <source>
        <dbReference type="SAM" id="MobiDB-lite"/>
    </source>
</evidence>
<reference evidence="2" key="2">
    <citation type="submission" date="2017-10" db="EMBL/GenBank/DDBJ databases">
        <title>Ladona fulva Genome sequencing and assembly.</title>
        <authorList>
            <person name="Murali S."/>
            <person name="Richards S."/>
            <person name="Bandaranaike D."/>
            <person name="Bellair M."/>
            <person name="Blankenburg K."/>
            <person name="Chao H."/>
            <person name="Dinh H."/>
            <person name="Doddapaneni H."/>
            <person name="Dugan-Rocha S."/>
            <person name="Elkadiri S."/>
            <person name="Gnanaolivu R."/>
            <person name="Hernandez B."/>
            <person name="Skinner E."/>
            <person name="Javaid M."/>
            <person name="Lee S."/>
            <person name="Li M."/>
            <person name="Ming W."/>
            <person name="Munidasa M."/>
            <person name="Muniz J."/>
            <person name="Nguyen L."/>
            <person name="Hughes D."/>
            <person name="Osuji N."/>
            <person name="Pu L.-L."/>
            <person name="Puazo M."/>
            <person name="Qu C."/>
            <person name="Quiroz J."/>
            <person name="Raj R."/>
            <person name="Weissenberger G."/>
            <person name="Xin Y."/>
            <person name="Zou X."/>
            <person name="Han Y."/>
            <person name="Worley K."/>
            <person name="Muzny D."/>
            <person name="Gibbs R."/>
        </authorList>
    </citation>
    <scope>NUCLEOTIDE SEQUENCE</scope>
    <source>
        <strain evidence="2">Sampled in the wild</strain>
    </source>
</reference>
<organism evidence="2 3">
    <name type="scientific">Ladona fulva</name>
    <name type="common">Scarce chaser dragonfly</name>
    <name type="synonym">Libellula fulva</name>
    <dbReference type="NCBI Taxonomy" id="123851"/>
    <lineage>
        <taxon>Eukaryota</taxon>
        <taxon>Metazoa</taxon>
        <taxon>Ecdysozoa</taxon>
        <taxon>Arthropoda</taxon>
        <taxon>Hexapoda</taxon>
        <taxon>Insecta</taxon>
        <taxon>Pterygota</taxon>
        <taxon>Palaeoptera</taxon>
        <taxon>Odonata</taxon>
        <taxon>Epiprocta</taxon>
        <taxon>Anisoptera</taxon>
        <taxon>Libelluloidea</taxon>
        <taxon>Libellulidae</taxon>
        <taxon>Ladona</taxon>
    </lineage>
</organism>
<dbReference type="InterPro" id="IPR005312">
    <property type="entry name" value="DUF1759"/>
</dbReference>
<evidence type="ECO:0000313" key="2">
    <source>
        <dbReference type="EMBL" id="KAG8238354.1"/>
    </source>
</evidence>
<proteinExistence type="predicted"/>
<evidence type="ECO:0000313" key="3">
    <source>
        <dbReference type="Proteomes" id="UP000792457"/>
    </source>
</evidence>
<dbReference type="Proteomes" id="UP000792457">
    <property type="component" value="Unassembled WGS sequence"/>
</dbReference>
<dbReference type="PANTHER" id="PTHR22954">
    <property type="entry name" value="RETROVIRAL PROTEASE-RELATED"/>
    <property type="match status" value="1"/>
</dbReference>
<dbReference type="OrthoDB" id="7676348at2759"/>
<protein>
    <submittedName>
        <fullName evidence="2">Uncharacterized protein</fullName>
    </submittedName>
</protein>
<reference evidence="2" key="1">
    <citation type="submission" date="2013-04" db="EMBL/GenBank/DDBJ databases">
        <authorList>
            <person name="Qu J."/>
            <person name="Murali S.C."/>
            <person name="Bandaranaike D."/>
            <person name="Bellair M."/>
            <person name="Blankenburg K."/>
            <person name="Chao H."/>
            <person name="Dinh H."/>
            <person name="Doddapaneni H."/>
            <person name="Downs B."/>
            <person name="Dugan-Rocha S."/>
            <person name="Elkadiri S."/>
            <person name="Gnanaolivu R.D."/>
            <person name="Hernandez B."/>
            <person name="Javaid M."/>
            <person name="Jayaseelan J.C."/>
            <person name="Lee S."/>
            <person name="Li M."/>
            <person name="Ming W."/>
            <person name="Munidasa M."/>
            <person name="Muniz J."/>
            <person name="Nguyen L."/>
            <person name="Ongeri F."/>
            <person name="Osuji N."/>
            <person name="Pu L.-L."/>
            <person name="Puazo M."/>
            <person name="Qu C."/>
            <person name="Quiroz J."/>
            <person name="Raj R."/>
            <person name="Weissenberger G."/>
            <person name="Xin Y."/>
            <person name="Zou X."/>
            <person name="Han Y."/>
            <person name="Richards S."/>
            <person name="Worley K."/>
            <person name="Muzny D."/>
            <person name="Gibbs R."/>
        </authorList>
    </citation>
    <scope>NUCLEOTIDE SEQUENCE</scope>
    <source>
        <strain evidence="2">Sampled in the wild</strain>
    </source>
</reference>
<sequence>MRFLRLERVKDLFHNYEELQDELEIALPNNEGLAEFPDIQDHFYDLSTRINSMPVAGATQASSGPPSVGSRSRNDLNSSNSFVFERQLQVKLPDTPIPKFDGDFNNWLSFKNQFVSLIDKYEGLSDLHKFIYLQNAMVGQAKAKLALFTASAENYQKAWDLLTKSYERKRILVTKHIDAIFDMTPLKTPTSAGLSKLINDAQQHLAMLASLDVSINPTFIIRWLERCLPTEVRREWEKL</sequence>
<dbReference type="Pfam" id="PF03564">
    <property type="entry name" value="DUF1759"/>
    <property type="match status" value="1"/>
</dbReference>
<dbReference type="EMBL" id="KZ309339">
    <property type="protein sequence ID" value="KAG8238354.1"/>
    <property type="molecule type" value="Genomic_DNA"/>
</dbReference>
<gene>
    <name evidence="2" type="ORF">J437_LFUL017247</name>
</gene>
<comment type="caution">
    <text evidence="2">The sequence shown here is derived from an EMBL/GenBank/DDBJ whole genome shotgun (WGS) entry which is preliminary data.</text>
</comment>
<feature type="region of interest" description="Disordered" evidence="1">
    <location>
        <begin position="56"/>
        <end position="75"/>
    </location>
</feature>
<dbReference type="PANTHER" id="PTHR22954:SF3">
    <property type="entry name" value="PROTEIN CBG08539"/>
    <property type="match status" value="1"/>
</dbReference>
<feature type="compositionally biased region" description="Low complexity" evidence="1">
    <location>
        <begin position="62"/>
        <end position="75"/>
    </location>
</feature>
<name>A0A8K0PCE5_LADFU</name>